<keyword evidence="5" id="KW-0560">Oxidoreductase</keyword>
<dbReference type="EC" id="1.4.1.13" evidence="5"/>
<evidence type="ECO:0000313" key="6">
    <source>
        <dbReference type="Proteomes" id="UP000095431"/>
    </source>
</evidence>
<dbReference type="GO" id="GO:0004355">
    <property type="term" value="F:glutamate synthase (NADPH) activity"/>
    <property type="evidence" value="ECO:0007669"/>
    <property type="project" value="UniProtKB-EC"/>
</dbReference>
<dbReference type="InterPro" id="IPR017896">
    <property type="entry name" value="4Fe4S_Fe-S-bd"/>
</dbReference>
<name>A0A173X3K1_9FIRM</name>
<dbReference type="InterPro" id="IPR036188">
    <property type="entry name" value="FAD/NAD-bd_sf"/>
</dbReference>
<dbReference type="PROSITE" id="PS00198">
    <property type="entry name" value="4FE4S_FER_1"/>
    <property type="match status" value="1"/>
</dbReference>
<dbReference type="SUPFAM" id="SSF51971">
    <property type="entry name" value="Nucleotide-binding domain"/>
    <property type="match status" value="2"/>
</dbReference>
<proteinExistence type="predicted"/>
<dbReference type="RefSeq" id="WP_055052749.1">
    <property type="nucleotide sequence ID" value="NZ_BTHH01000006.1"/>
</dbReference>
<reference evidence="5 6" key="1">
    <citation type="submission" date="2015-09" db="EMBL/GenBank/DDBJ databases">
        <authorList>
            <consortium name="Pathogen Informatics"/>
        </authorList>
    </citation>
    <scope>NUCLEOTIDE SEQUENCE [LARGE SCALE GENOMIC DNA]</scope>
    <source>
        <strain evidence="5 6">2789STDY5834863</strain>
    </source>
</reference>
<dbReference type="GO" id="GO:0046872">
    <property type="term" value="F:metal ion binding"/>
    <property type="evidence" value="ECO:0007669"/>
    <property type="project" value="UniProtKB-KW"/>
</dbReference>
<organism evidence="5 6">
    <name type="scientific">Blautia wexlerae</name>
    <dbReference type="NCBI Taxonomy" id="418240"/>
    <lineage>
        <taxon>Bacteria</taxon>
        <taxon>Bacillati</taxon>
        <taxon>Bacillota</taxon>
        <taxon>Clostridia</taxon>
        <taxon>Lachnospirales</taxon>
        <taxon>Lachnospiraceae</taxon>
        <taxon>Blautia</taxon>
    </lineage>
</organism>
<dbReference type="Gene3D" id="3.50.50.60">
    <property type="entry name" value="FAD/NAD(P)-binding domain"/>
    <property type="match status" value="2"/>
</dbReference>
<feature type="domain" description="4Fe-4S ferredoxin-type" evidence="4">
    <location>
        <begin position="902"/>
        <end position="930"/>
    </location>
</feature>
<keyword evidence="1" id="KW-0479">Metal-binding</keyword>
<dbReference type="GO" id="GO:0051536">
    <property type="term" value="F:iron-sulfur cluster binding"/>
    <property type="evidence" value="ECO:0007669"/>
    <property type="project" value="UniProtKB-KW"/>
</dbReference>
<dbReference type="InterPro" id="IPR028261">
    <property type="entry name" value="DPD_II"/>
</dbReference>
<dbReference type="SUPFAM" id="SSF51395">
    <property type="entry name" value="FMN-linked oxidoreductases"/>
    <property type="match status" value="1"/>
</dbReference>
<dbReference type="PRINTS" id="PR00419">
    <property type="entry name" value="ADXRDTASE"/>
</dbReference>
<evidence type="ECO:0000259" key="4">
    <source>
        <dbReference type="PROSITE" id="PS51379"/>
    </source>
</evidence>
<evidence type="ECO:0000256" key="2">
    <source>
        <dbReference type="ARBA" id="ARBA00023004"/>
    </source>
</evidence>
<dbReference type="Pfam" id="PF07992">
    <property type="entry name" value="Pyr_redox_2"/>
    <property type="match status" value="1"/>
</dbReference>
<dbReference type="SUPFAM" id="SSF46548">
    <property type="entry name" value="alpha-helical ferredoxin"/>
    <property type="match status" value="2"/>
</dbReference>
<dbReference type="eggNOG" id="COG1145">
    <property type="taxonomic scope" value="Bacteria"/>
</dbReference>
<sequence>MSEVMTCMPFEQLMNWVLEEKKTKGTVFGQHRAYAAETDRKLNIFERNLETPIGPAAGPHTQLTQNIVASYYAGARFFELKTVQKMDGAELAACINRPCILADDEGYNCEWSTELYVPQAMGEYIKAWFILHVIAKEFDLGAQDGFQFNISVGYDLAGIKEPKVNTFIDSMMEAKDTEIFKECKQWLLDNVDKFEKVTKEDIEAIPSDICNSATISTLHGCPPNEIESIANHLFKEKHLNTFIKCNPTLLGYEFARKTMDDMGYDYMVFGDFHFKDDLQYEDAIPMFKRLQALADELNLAFGVKITNTFPVDVTRNELPSEEMYMSGKSLFPLSISLAARLSREFDGKLRIAYSGGADYYNIDRIVGCGVWPVTVATTLLKPGGYQRFTQMAEKVMADGVKEWKGIDVAALEQLAEDAKKDTHHVKSIKPLPKRKTDSEVPLLDCFFAPCEEGCPIHQDITTYVKLAGEGDYAQALRVILEKNALPFITGTLCAHNCMYKCTRNFYEEPVNIRNTKLIAAQNGYDTVIDEIKAGTADGKKVAVVGAGPAGIASAYFLARAGASVTVFEKEEKAGGVIRYVIPGFRISDDAIDKDVSFIQKMGVEIKTGTEVKSVQELKAQGYDAVIVATGANKPGTLKLEKGETINALKFLRDFKATGGKVALGKNVVVIGGGNTAMDTARAAKRTEGVEHVYLVYRRTKRYMPAAEDELLEVLEEGVEFKELLSPVSLENGKLLCKKMELGSMDASGRAGVTETGETEEVLADTVIVAVGEKVPTEFYEANGIAVNERGKARINDKTMETSAEGVYVVGDGARGAATIVEAIRDAQVAAKAILGHDIVKGQPVPGTEKDCYSKKAILKESKDAASESERCLTCNKVCENCVDVCPNRANISIKVPGMAMNQVIHVDYMCNECGNCKSFCPYASAPYKDKFTLFASEADMADSTNDGFAVINPETKECKVRLLGQISDCKADDANDKLYEGLRRLICAVIDDYSYLIMK</sequence>
<evidence type="ECO:0000256" key="1">
    <source>
        <dbReference type="ARBA" id="ARBA00022723"/>
    </source>
</evidence>
<dbReference type="NCBIfam" id="TIGR03315">
    <property type="entry name" value="Se_ygfK"/>
    <property type="match status" value="1"/>
</dbReference>
<dbReference type="EMBL" id="CYZN01000001">
    <property type="protein sequence ID" value="CUN46331.1"/>
    <property type="molecule type" value="Genomic_DNA"/>
</dbReference>
<keyword evidence="2" id="KW-0408">Iron</keyword>
<dbReference type="InterPro" id="IPR017701">
    <property type="entry name" value="Se_rdtase_YgfK"/>
</dbReference>
<keyword evidence="3" id="KW-0411">Iron-sulfur</keyword>
<dbReference type="eggNOG" id="COG0493">
    <property type="taxonomic scope" value="Bacteria"/>
</dbReference>
<dbReference type="Pfam" id="PF14691">
    <property type="entry name" value="Fer4_20"/>
    <property type="match status" value="1"/>
</dbReference>
<dbReference type="Gene3D" id="1.10.1060.10">
    <property type="entry name" value="Alpha-helical ferredoxin"/>
    <property type="match status" value="1"/>
</dbReference>
<evidence type="ECO:0000313" key="5">
    <source>
        <dbReference type="EMBL" id="CUN46331.1"/>
    </source>
</evidence>
<accession>A0A173X3K1</accession>
<dbReference type="InterPro" id="IPR023753">
    <property type="entry name" value="FAD/NAD-binding_dom"/>
</dbReference>
<evidence type="ECO:0000256" key="3">
    <source>
        <dbReference type="ARBA" id="ARBA00023014"/>
    </source>
</evidence>
<dbReference type="PANTHER" id="PTHR42783">
    <property type="entry name" value="GLUTAMATE SYNTHASE [NADPH] SMALL CHAIN"/>
    <property type="match status" value="1"/>
</dbReference>
<dbReference type="AlphaFoldDB" id="A0A173X3K1"/>
<dbReference type="PROSITE" id="PS51379">
    <property type="entry name" value="4FE4S_FER_2"/>
    <property type="match status" value="1"/>
</dbReference>
<dbReference type="PANTHER" id="PTHR42783:SF3">
    <property type="entry name" value="GLUTAMATE SYNTHASE [NADPH] SMALL CHAIN-RELATED"/>
    <property type="match status" value="1"/>
</dbReference>
<protein>
    <submittedName>
        <fullName evidence="5">Glutamate synthase [NADPH] small chain</fullName>
        <ecNumber evidence="5">1.4.1.13</ecNumber>
    </submittedName>
</protein>
<dbReference type="InterPro" id="IPR009051">
    <property type="entry name" value="Helical_ferredxn"/>
</dbReference>
<dbReference type="Proteomes" id="UP000095431">
    <property type="component" value="Unassembled WGS sequence"/>
</dbReference>
<gene>
    <name evidence="5" type="primary">gltD_1</name>
    <name evidence="5" type="ORF">ERS852478_00199</name>
</gene>
<dbReference type="InterPro" id="IPR017900">
    <property type="entry name" value="4Fe4S_Fe_S_CS"/>
</dbReference>